<keyword evidence="2" id="KW-0804">Transcription</keyword>
<comment type="caution">
    <text evidence="4">The sequence shown here is derived from an EMBL/GenBank/DDBJ whole genome shotgun (WGS) entry which is preliminary data.</text>
</comment>
<evidence type="ECO:0000313" key="4">
    <source>
        <dbReference type="EMBL" id="MFC7192749.1"/>
    </source>
</evidence>
<dbReference type="Pfam" id="PF04967">
    <property type="entry name" value="HTH_10"/>
    <property type="match status" value="1"/>
</dbReference>
<dbReference type="PANTHER" id="PTHR34236:SF1">
    <property type="entry name" value="DIMETHYL SULFOXIDE REDUCTASE TRANSCRIPTIONAL ACTIVATOR"/>
    <property type="match status" value="1"/>
</dbReference>
<dbReference type="InterPro" id="IPR007050">
    <property type="entry name" value="HTH_bacterioopsin"/>
</dbReference>
<organism evidence="4 5">
    <name type="scientific">Halocatena marina</name>
    <dbReference type="NCBI Taxonomy" id="2934937"/>
    <lineage>
        <taxon>Archaea</taxon>
        <taxon>Methanobacteriati</taxon>
        <taxon>Methanobacteriota</taxon>
        <taxon>Stenosarchaea group</taxon>
        <taxon>Halobacteria</taxon>
        <taxon>Halobacteriales</taxon>
        <taxon>Natronomonadaceae</taxon>
        <taxon>Halocatena</taxon>
    </lineage>
</organism>
<dbReference type="EMBL" id="JBHTAX010000005">
    <property type="protein sequence ID" value="MFC7192749.1"/>
    <property type="molecule type" value="Genomic_DNA"/>
</dbReference>
<dbReference type="PANTHER" id="PTHR34236">
    <property type="entry name" value="DIMETHYL SULFOXIDE REDUCTASE TRANSCRIPTIONAL ACTIVATOR"/>
    <property type="match status" value="1"/>
</dbReference>
<name>A0ABD5YTS3_9EURY</name>
<evidence type="ECO:0000256" key="1">
    <source>
        <dbReference type="ARBA" id="ARBA00023015"/>
    </source>
</evidence>
<sequence>MRSYEVIHTDEQMLLIQFMIPISETYNALIASGIPLRYPALLQDGWFSKEVTASQERLGEYTDELAATGIPYQVESLTQSHDSSELLTERQWEFVTEAVERGFYNTPRDCTLTELAETFDINISAMSRLRHRAESRIITRFVAEAAP</sequence>
<proteinExistence type="predicted"/>
<keyword evidence="5" id="KW-1185">Reference proteome</keyword>
<evidence type="ECO:0000259" key="3">
    <source>
        <dbReference type="Pfam" id="PF04967"/>
    </source>
</evidence>
<protein>
    <submittedName>
        <fullName evidence="4">Helix-turn-helix domain-containing protein</fullName>
    </submittedName>
</protein>
<feature type="domain" description="HTH bat-type" evidence="3">
    <location>
        <begin position="87"/>
        <end position="139"/>
    </location>
</feature>
<accession>A0ABD5YTS3</accession>
<dbReference type="AlphaFoldDB" id="A0ABD5YTS3"/>
<evidence type="ECO:0000256" key="2">
    <source>
        <dbReference type="ARBA" id="ARBA00023163"/>
    </source>
</evidence>
<gene>
    <name evidence="4" type="ORF">ACFQL7_25025</name>
</gene>
<dbReference type="RefSeq" id="WP_390206824.1">
    <property type="nucleotide sequence ID" value="NZ_JBHTAX010000005.1"/>
</dbReference>
<evidence type="ECO:0000313" key="5">
    <source>
        <dbReference type="Proteomes" id="UP001596417"/>
    </source>
</evidence>
<keyword evidence="1" id="KW-0805">Transcription regulation</keyword>
<dbReference type="Proteomes" id="UP001596417">
    <property type="component" value="Unassembled WGS sequence"/>
</dbReference>
<reference evidence="4 5" key="1">
    <citation type="journal article" date="2019" name="Int. J. Syst. Evol. Microbiol.">
        <title>The Global Catalogue of Microorganisms (GCM) 10K type strain sequencing project: providing services to taxonomists for standard genome sequencing and annotation.</title>
        <authorList>
            <consortium name="The Broad Institute Genomics Platform"/>
            <consortium name="The Broad Institute Genome Sequencing Center for Infectious Disease"/>
            <person name="Wu L."/>
            <person name="Ma J."/>
        </authorList>
    </citation>
    <scope>NUCLEOTIDE SEQUENCE [LARGE SCALE GENOMIC DNA]</scope>
    <source>
        <strain evidence="4 5">RDMS1</strain>
    </source>
</reference>